<sequence>MAEILVGTSGYDYPEWRGVFYPQDLPRDEFLAFYSGYFNALEINYTYYGMPEERQIASMVTRSMGRLQFSVKAHQSMTHNVTVSGWRDSSRAFREALLPMTNRGLLKSVLLQFPQSFHYAPDERRYLDNLVGELQGLPLVAEFRHRSWQNKRVWEGLEKRGVGWCICDMPELKNLPSSLQIVTGGAAYLRFHGRNAGSWYGTNARDRYEYDYTQSQLETFLPLVNSVAASSRLVQIYFNNHAKGHAVVNAQKMKILTQQSPG</sequence>
<proteinExistence type="predicted"/>
<keyword evidence="2" id="KW-1185">Reference proteome</keyword>
<dbReference type="RefSeq" id="WP_230752535.1">
    <property type="nucleotide sequence ID" value="NZ_JAINWA010000001.1"/>
</dbReference>
<dbReference type="SUPFAM" id="SSF117396">
    <property type="entry name" value="TM1631-like"/>
    <property type="match status" value="1"/>
</dbReference>
<dbReference type="PANTHER" id="PTHR30348">
    <property type="entry name" value="UNCHARACTERIZED PROTEIN YECE"/>
    <property type="match status" value="1"/>
</dbReference>
<reference evidence="1" key="1">
    <citation type="submission" date="2021-08" db="EMBL/GenBank/DDBJ databases">
        <title>Comparative analyses of Brucepasteria parasyntrophica and Teretinema zuelzerae.</title>
        <authorList>
            <person name="Song Y."/>
            <person name="Brune A."/>
        </authorList>
    </citation>
    <scope>NUCLEOTIDE SEQUENCE</scope>
    <source>
        <strain evidence="1">DSM 1903</strain>
    </source>
</reference>
<dbReference type="InterPro" id="IPR002763">
    <property type="entry name" value="DUF72"/>
</dbReference>
<gene>
    <name evidence="1" type="ORF">K7J14_02125</name>
</gene>
<evidence type="ECO:0000313" key="2">
    <source>
        <dbReference type="Proteomes" id="UP001198163"/>
    </source>
</evidence>
<dbReference type="Gene3D" id="3.20.20.410">
    <property type="entry name" value="Protein of unknown function UPF0759"/>
    <property type="match status" value="1"/>
</dbReference>
<protein>
    <submittedName>
        <fullName evidence="1">DUF72 domain-containing protein</fullName>
    </submittedName>
</protein>
<dbReference type="Pfam" id="PF01904">
    <property type="entry name" value="DUF72"/>
    <property type="match status" value="1"/>
</dbReference>
<dbReference type="PANTHER" id="PTHR30348:SF13">
    <property type="entry name" value="UPF0759 PROTEIN YUNF"/>
    <property type="match status" value="1"/>
</dbReference>
<accession>A0AAE3EF06</accession>
<name>A0AAE3EF06_9SPIR</name>
<dbReference type="InterPro" id="IPR036520">
    <property type="entry name" value="UPF0759_sf"/>
</dbReference>
<dbReference type="EMBL" id="JAINWA010000001">
    <property type="protein sequence ID" value="MCD1653495.1"/>
    <property type="molecule type" value="Genomic_DNA"/>
</dbReference>
<comment type="caution">
    <text evidence="1">The sequence shown here is derived from an EMBL/GenBank/DDBJ whole genome shotgun (WGS) entry which is preliminary data.</text>
</comment>
<organism evidence="1 2">
    <name type="scientific">Teretinema zuelzerae</name>
    <dbReference type="NCBI Taxonomy" id="156"/>
    <lineage>
        <taxon>Bacteria</taxon>
        <taxon>Pseudomonadati</taxon>
        <taxon>Spirochaetota</taxon>
        <taxon>Spirochaetia</taxon>
        <taxon>Spirochaetales</taxon>
        <taxon>Treponemataceae</taxon>
        <taxon>Teretinema</taxon>
    </lineage>
</organism>
<dbReference type="AlphaFoldDB" id="A0AAE3EF06"/>
<dbReference type="Proteomes" id="UP001198163">
    <property type="component" value="Unassembled WGS sequence"/>
</dbReference>
<evidence type="ECO:0000313" key="1">
    <source>
        <dbReference type="EMBL" id="MCD1653495.1"/>
    </source>
</evidence>